<protein>
    <submittedName>
        <fullName evidence="3">Sporulation protein YunB</fullName>
    </submittedName>
</protein>
<dbReference type="NCBIfam" id="TIGR02832">
    <property type="entry name" value="spo_yunB"/>
    <property type="match status" value="1"/>
</dbReference>
<comment type="caution">
    <text evidence="3">The sequence shown here is derived from an EMBL/GenBank/DDBJ whole genome shotgun (WGS) entry which is preliminary data.</text>
</comment>
<evidence type="ECO:0000256" key="2">
    <source>
        <dbReference type="SAM" id="Phobius"/>
    </source>
</evidence>
<name>A0ABW0TXC3_9BACL</name>
<accession>A0ABW0TXC3</accession>
<dbReference type="Proteomes" id="UP001596071">
    <property type="component" value="Unassembled WGS sequence"/>
</dbReference>
<dbReference type="InterPro" id="IPR014197">
    <property type="entry name" value="Sporulation_prot_YunB"/>
</dbReference>
<dbReference type="EMBL" id="JBHSNP010000009">
    <property type="protein sequence ID" value="MFC5602574.1"/>
    <property type="molecule type" value="Genomic_DNA"/>
</dbReference>
<organism evidence="3 4">
    <name type="scientific">Sporosarcina koreensis</name>
    <dbReference type="NCBI Taxonomy" id="334735"/>
    <lineage>
        <taxon>Bacteria</taxon>
        <taxon>Bacillati</taxon>
        <taxon>Bacillota</taxon>
        <taxon>Bacilli</taxon>
        <taxon>Bacillales</taxon>
        <taxon>Caryophanaceae</taxon>
        <taxon>Sporosarcina</taxon>
    </lineage>
</organism>
<dbReference type="PIRSF" id="PIRSF021383">
    <property type="entry name" value="YunB"/>
    <property type="match status" value="1"/>
</dbReference>
<evidence type="ECO:0000256" key="1">
    <source>
        <dbReference type="SAM" id="MobiDB-lite"/>
    </source>
</evidence>
<gene>
    <name evidence="3" type="primary">yunB</name>
    <name evidence="3" type="ORF">ACFPTP_05020</name>
</gene>
<keyword evidence="2" id="KW-0472">Membrane</keyword>
<sequence>MRFYGQPSRNYKKRNRYRRSSQNGRPRRKRRLLPLIFPAFIVTVVLFLYFVNSKLTPVYLSYAEIQTENIAAHVITQAIKSRSTEIYDVKEIMENVPNDSQGMVANTLNAEIINKTRAEIHGLVESHLKMAESGKLEMLPLSENIEYDPKAMDGSGGVVFFVPMGQAAGLPLIGNFGPKIPIRFHVIGEVQTNVETDITEFGINNAMIEVNILVKVNVQIVVPLATRRSVVEQRIPVAIGLIQSPIPQIYNGGGGNPPQIEVPFNPGGKQ</sequence>
<feature type="transmembrane region" description="Helical" evidence="2">
    <location>
        <begin position="32"/>
        <end position="51"/>
    </location>
</feature>
<keyword evidence="4" id="KW-1185">Reference proteome</keyword>
<evidence type="ECO:0000313" key="4">
    <source>
        <dbReference type="Proteomes" id="UP001596071"/>
    </source>
</evidence>
<reference evidence="4" key="1">
    <citation type="journal article" date="2019" name="Int. J. Syst. Evol. Microbiol.">
        <title>The Global Catalogue of Microorganisms (GCM) 10K type strain sequencing project: providing services to taxonomists for standard genome sequencing and annotation.</title>
        <authorList>
            <consortium name="The Broad Institute Genomics Platform"/>
            <consortium name="The Broad Institute Genome Sequencing Center for Infectious Disease"/>
            <person name="Wu L."/>
            <person name="Ma J."/>
        </authorList>
    </citation>
    <scope>NUCLEOTIDE SEQUENCE [LARGE SCALE GENOMIC DNA]</scope>
    <source>
        <strain evidence="4">KACC 11299</strain>
    </source>
</reference>
<feature type="compositionally biased region" description="Basic residues" evidence="1">
    <location>
        <begin position="10"/>
        <end position="26"/>
    </location>
</feature>
<dbReference type="RefSeq" id="WP_381442694.1">
    <property type="nucleotide sequence ID" value="NZ_JBHSNP010000009.1"/>
</dbReference>
<keyword evidence="2" id="KW-1133">Transmembrane helix</keyword>
<proteinExistence type="predicted"/>
<evidence type="ECO:0000313" key="3">
    <source>
        <dbReference type="EMBL" id="MFC5602574.1"/>
    </source>
</evidence>
<feature type="region of interest" description="Disordered" evidence="1">
    <location>
        <begin position="1"/>
        <end position="26"/>
    </location>
</feature>
<dbReference type="Pfam" id="PF09560">
    <property type="entry name" value="Spore_YunB"/>
    <property type="match status" value="1"/>
</dbReference>
<keyword evidence="2" id="KW-0812">Transmembrane</keyword>